<dbReference type="CDD" id="cd09020">
    <property type="entry name" value="D-hex-6-P-epi_like"/>
    <property type="match status" value="1"/>
</dbReference>
<dbReference type="Proteomes" id="UP000179344">
    <property type="component" value="Unassembled WGS sequence"/>
</dbReference>
<protein>
    <recommendedName>
        <fullName evidence="4">Putative glucose-6-phosphate 1-epimerase</fullName>
        <ecNumber evidence="4">5.1.3.15</ecNumber>
    </recommendedName>
</protein>
<evidence type="ECO:0000313" key="7">
    <source>
        <dbReference type="Proteomes" id="UP000179344"/>
    </source>
</evidence>
<comment type="similarity">
    <text evidence="2 4">Belongs to the glucose-6-phosphate 1-epimerase family.</text>
</comment>
<dbReference type="Gene3D" id="2.70.98.10">
    <property type="match status" value="1"/>
</dbReference>
<evidence type="ECO:0000256" key="1">
    <source>
        <dbReference type="ARBA" id="ARBA00001096"/>
    </source>
</evidence>
<dbReference type="SUPFAM" id="SSF74650">
    <property type="entry name" value="Galactose mutarotase-like"/>
    <property type="match status" value="1"/>
</dbReference>
<evidence type="ECO:0000256" key="2">
    <source>
        <dbReference type="ARBA" id="ARBA00005866"/>
    </source>
</evidence>
<dbReference type="InterPro" id="IPR025532">
    <property type="entry name" value="G6P_1-epimerase"/>
</dbReference>
<dbReference type="EMBL" id="MFST01000016">
    <property type="protein sequence ID" value="OGI45154.1"/>
    <property type="molecule type" value="Genomic_DNA"/>
</dbReference>
<dbReference type="PANTHER" id="PTHR11122">
    <property type="entry name" value="APOSPORY-ASSOCIATED PROTEIN C-RELATED"/>
    <property type="match status" value="1"/>
</dbReference>
<sequence length="304" mass="32825">MNAADVNPINRDFGIPGQVTFKDGPGGLTVAEVTNSLAAATIALQGAHVMTWAPRGESPVLWISRAAKFAPGKSIRGGVPVCWPWFGPHAKEASFPGHGYARTVPWEVVQTEAVAGGATRLTFRLVETATTRAQWPHPSEVTLMVTVGRTLALDLVTRNTGKEPIVIGDALHTYFEVSDIRNVKIRGLEGCPYIDKMDNGSRKRQEGPVIIGAETDRIYLDSSADCLIEDPGHKRRIRIAKRGSRSTVVWNPWIEKAAKMGDFGENGYLNMVCVESANAAEDVVTVAPGGAHSLQVIYGAERLS</sequence>
<dbReference type="GO" id="GO:0005975">
    <property type="term" value="P:carbohydrate metabolic process"/>
    <property type="evidence" value="ECO:0007669"/>
    <property type="project" value="InterPro"/>
</dbReference>
<dbReference type="InterPro" id="IPR011013">
    <property type="entry name" value="Gal_mutarotase_sf_dom"/>
</dbReference>
<proteinExistence type="inferred from homology"/>
<feature type="active site" evidence="5">
    <location>
        <position position="172"/>
    </location>
</feature>
<name>A0A1F6TJ46_9PROT</name>
<evidence type="ECO:0000256" key="4">
    <source>
        <dbReference type="PIRNR" id="PIRNR016020"/>
    </source>
</evidence>
<dbReference type="PIRSF" id="PIRSF016020">
    <property type="entry name" value="PHexose_mutarotase"/>
    <property type="match status" value="1"/>
</dbReference>
<dbReference type="GO" id="GO:0047938">
    <property type="term" value="F:glucose-6-phosphate 1-epimerase activity"/>
    <property type="evidence" value="ECO:0007669"/>
    <property type="project" value="UniProtKB-UniRule"/>
</dbReference>
<dbReference type="AlphaFoldDB" id="A0A1F6TJ46"/>
<reference evidence="6 7" key="1">
    <citation type="journal article" date="2016" name="Nat. Commun.">
        <title>Thousands of microbial genomes shed light on interconnected biogeochemical processes in an aquifer system.</title>
        <authorList>
            <person name="Anantharaman K."/>
            <person name="Brown C.T."/>
            <person name="Hug L.A."/>
            <person name="Sharon I."/>
            <person name="Castelle C.J."/>
            <person name="Probst A.J."/>
            <person name="Thomas B.C."/>
            <person name="Singh A."/>
            <person name="Wilkins M.J."/>
            <person name="Karaoz U."/>
            <person name="Brodie E.L."/>
            <person name="Williams K.H."/>
            <person name="Hubbard S.S."/>
            <person name="Banfield J.F."/>
        </authorList>
    </citation>
    <scope>NUCLEOTIDE SEQUENCE [LARGE SCALE GENOMIC DNA]</scope>
</reference>
<dbReference type="EC" id="5.1.3.15" evidence="4"/>
<dbReference type="GO" id="GO:0005737">
    <property type="term" value="C:cytoplasm"/>
    <property type="evidence" value="ECO:0007669"/>
    <property type="project" value="TreeGrafter"/>
</dbReference>
<dbReference type="PANTHER" id="PTHR11122:SF13">
    <property type="entry name" value="GLUCOSE-6-PHOSPHATE 1-EPIMERASE"/>
    <property type="match status" value="1"/>
</dbReference>
<dbReference type="InterPro" id="IPR008183">
    <property type="entry name" value="Aldose_1/G6P_1-epimerase"/>
</dbReference>
<organism evidence="6 7">
    <name type="scientific">Candidatus Muproteobacteria bacterium RBG_16_65_31</name>
    <dbReference type="NCBI Taxonomy" id="1817759"/>
    <lineage>
        <taxon>Bacteria</taxon>
        <taxon>Pseudomonadati</taxon>
        <taxon>Pseudomonadota</taxon>
        <taxon>Candidatus Muproteobacteria</taxon>
    </lineage>
</organism>
<evidence type="ECO:0000313" key="6">
    <source>
        <dbReference type="EMBL" id="OGI45154.1"/>
    </source>
</evidence>
<keyword evidence="3 4" id="KW-0413">Isomerase</keyword>
<dbReference type="InterPro" id="IPR014718">
    <property type="entry name" value="GH-type_carb-bd"/>
</dbReference>
<dbReference type="GO" id="GO:0030246">
    <property type="term" value="F:carbohydrate binding"/>
    <property type="evidence" value="ECO:0007669"/>
    <property type="project" value="UniProtKB-UniRule"/>
</dbReference>
<dbReference type="Pfam" id="PF01263">
    <property type="entry name" value="Aldose_epim"/>
    <property type="match status" value="1"/>
</dbReference>
<accession>A0A1F6TJ46</accession>
<comment type="caution">
    <text evidence="6">The sequence shown here is derived from an EMBL/GenBank/DDBJ whole genome shotgun (WGS) entry which is preliminary data.</text>
</comment>
<evidence type="ECO:0000256" key="5">
    <source>
        <dbReference type="PIRSR" id="PIRSR016020-1"/>
    </source>
</evidence>
<gene>
    <name evidence="6" type="ORF">A2V92_02330</name>
</gene>
<evidence type="ECO:0000256" key="3">
    <source>
        <dbReference type="ARBA" id="ARBA00023235"/>
    </source>
</evidence>
<comment type="catalytic activity">
    <reaction evidence="1">
        <text>alpha-D-glucose 6-phosphate = beta-D-glucose 6-phosphate</text>
        <dbReference type="Rhea" id="RHEA:16249"/>
        <dbReference type="ChEBI" id="CHEBI:58225"/>
        <dbReference type="ChEBI" id="CHEBI:58247"/>
        <dbReference type="EC" id="5.1.3.15"/>
    </reaction>
</comment>
<feature type="active site" evidence="5">
    <location>
        <position position="275"/>
    </location>
</feature>